<dbReference type="Pfam" id="PF00334">
    <property type="entry name" value="NDK"/>
    <property type="match status" value="1"/>
</dbReference>
<dbReference type="EMBL" id="MNYI01000121">
    <property type="protein sequence ID" value="OIP40383.1"/>
    <property type="molecule type" value="Genomic_DNA"/>
</dbReference>
<gene>
    <name evidence="12" type="primary">ndk</name>
    <name evidence="17" type="ORF">AUJ95_04575</name>
</gene>
<reference evidence="17 18" key="1">
    <citation type="journal article" date="2016" name="Environ. Microbiol.">
        <title>Genomic resolution of a cold subsurface aquifer community provides metabolic insights for novel microbes adapted to high CO concentrations.</title>
        <authorList>
            <person name="Probst A.J."/>
            <person name="Castelle C.J."/>
            <person name="Singh A."/>
            <person name="Brown C.T."/>
            <person name="Anantharaman K."/>
            <person name="Sharon I."/>
            <person name="Hug L.A."/>
            <person name="Burstein D."/>
            <person name="Emerson J.B."/>
            <person name="Thomas B.C."/>
            <person name="Banfield J.F."/>
        </authorList>
    </citation>
    <scope>NUCLEOTIDE SEQUENCE [LARGE SCALE GENOMIC DNA]</scope>
    <source>
        <strain evidence="17">CG2_30_40_21</strain>
    </source>
</reference>
<keyword evidence="10 12" id="KW-0460">Magnesium</keyword>
<dbReference type="PANTHER" id="PTHR11349">
    <property type="entry name" value="NUCLEOSIDE DIPHOSPHATE KINASE"/>
    <property type="match status" value="1"/>
</dbReference>
<comment type="cofactor">
    <cofactor evidence="1 12">
        <name>Mg(2+)</name>
        <dbReference type="ChEBI" id="CHEBI:18420"/>
    </cofactor>
</comment>
<sequence length="144" mass="16622">MERTLVILKPDCVWRGLIGEIIKRFEGEKFNVIALKMFHLSVEEAEKFYAVHQGKEFYERLTGYMSSSPIVGMVLEGKKAVLRIRELIGATDPKNAIFGTIRNKYAINGLMNVVHASDSLESASKEITFFFKTEEIFHYQRREE</sequence>
<evidence type="ECO:0000256" key="11">
    <source>
        <dbReference type="ARBA" id="ARBA00023080"/>
    </source>
</evidence>
<dbReference type="GO" id="GO:0005737">
    <property type="term" value="C:cytoplasm"/>
    <property type="evidence" value="ECO:0007669"/>
    <property type="project" value="UniProtKB-SubCell"/>
</dbReference>
<comment type="catalytic activity">
    <reaction evidence="12">
        <text>a ribonucleoside 5'-diphosphate + ATP = a ribonucleoside 5'-triphosphate + ADP</text>
        <dbReference type="Rhea" id="RHEA:18113"/>
        <dbReference type="ChEBI" id="CHEBI:30616"/>
        <dbReference type="ChEBI" id="CHEBI:57930"/>
        <dbReference type="ChEBI" id="CHEBI:61557"/>
        <dbReference type="ChEBI" id="CHEBI:456216"/>
        <dbReference type="EC" id="2.7.4.6"/>
    </reaction>
</comment>
<protein>
    <recommendedName>
        <fullName evidence="4 12">Nucleoside diphosphate kinase</fullName>
        <shortName evidence="12">NDK</shortName>
        <shortName evidence="12">NDP kinase</shortName>
        <ecNumber evidence="3 12">2.7.4.6</ecNumber>
    </recommendedName>
    <alternativeName>
        <fullName evidence="12">Nucleoside-2-P kinase</fullName>
    </alternativeName>
</protein>
<feature type="domain" description="Nucleoside diphosphate kinase-like" evidence="16">
    <location>
        <begin position="1"/>
        <end position="138"/>
    </location>
</feature>
<name>A0A1J5E8R1_9BACT</name>
<keyword evidence="11 12" id="KW-0546">Nucleotide metabolism</keyword>
<dbReference type="PROSITE" id="PS00469">
    <property type="entry name" value="NDPK"/>
    <property type="match status" value="1"/>
</dbReference>
<feature type="binding site" evidence="12 13">
    <location>
        <position position="57"/>
    </location>
    <ligand>
        <name>ATP</name>
        <dbReference type="ChEBI" id="CHEBI:30616"/>
    </ligand>
</feature>
<dbReference type="AlphaFoldDB" id="A0A1J5E8R1"/>
<evidence type="ECO:0000313" key="17">
    <source>
        <dbReference type="EMBL" id="OIP40383.1"/>
    </source>
</evidence>
<keyword evidence="12" id="KW-0597">Phosphoprotein</keyword>
<evidence type="ECO:0000256" key="6">
    <source>
        <dbReference type="ARBA" id="ARBA00022723"/>
    </source>
</evidence>
<dbReference type="PRINTS" id="PR01243">
    <property type="entry name" value="NUCDPKINASE"/>
</dbReference>
<dbReference type="GO" id="GO:0006228">
    <property type="term" value="P:UTP biosynthetic process"/>
    <property type="evidence" value="ECO:0007669"/>
    <property type="project" value="UniProtKB-UniRule"/>
</dbReference>
<comment type="similarity">
    <text evidence="2 12 13 14">Belongs to the NDK family.</text>
</comment>
<keyword evidence="8 12" id="KW-0418">Kinase</keyword>
<dbReference type="CDD" id="cd04413">
    <property type="entry name" value="NDPk_I"/>
    <property type="match status" value="1"/>
</dbReference>
<keyword evidence="5 12" id="KW-0808">Transferase</keyword>
<feature type="binding site" evidence="12 13">
    <location>
        <position position="9"/>
    </location>
    <ligand>
        <name>ATP</name>
        <dbReference type="ChEBI" id="CHEBI:30616"/>
    </ligand>
</feature>
<dbReference type="EC" id="2.7.4.6" evidence="3 12"/>
<evidence type="ECO:0000256" key="10">
    <source>
        <dbReference type="ARBA" id="ARBA00022842"/>
    </source>
</evidence>
<accession>A0A1J5E8R1</accession>
<dbReference type="GO" id="GO:0006241">
    <property type="term" value="P:CTP biosynthetic process"/>
    <property type="evidence" value="ECO:0007669"/>
    <property type="project" value="UniProtKB-UniRule"/>
</dbReference>
<dbReference type="InterPro" id="IPR036850">
    <property type="entry name" value="NDK-like_dom_sf"/>
</dbReference>
<dbReference type="NCBIfam" id="NF001908">
    <property type="entry name" value="PRK00668.1"/>
    <property type="match status" value="1"/>
</dbReference>
<evidence type="ECO:0000256" key="13">
    <source>
        <dbReference type="PROSITE-ProRule" id="PRU00706"/>
    </source>
</evidence>
<evidence type="ECO:0000256" key="1">
    <source>
        <dbReference type="ARBA" id="ARBA00001946"/>
    </source>
</evidence>
<keyword evidence="6 12" id="KW-0479">Metal-binding</keyword>
<dbReference type="InterPro" id="IPR001564">
    <property type="entry name" value="Nucleoside_diP_kinase"/>
</dbReference>
<comment type="catalytic activity">
    <reaction evidence="12 15">
        <text>a 2'-deoxyribonucleoside 5'-diphosphate + ATP = a 2'-deoxyribonucleoside 5'-triphosphate + ADP</text>
        <dbReference type="Rhea" id="RHEA:44640"/>
        <dbReference type="ChEBI" id="CHEBI:30616"/>
        <dbReference type="ChEBI" id="CHEBI:61560"/>
        <dbReference type="ChEBI" id="CHEBI:73316"/>
        <dbReference type="ChEBI" id="CHEBI:456216"/>
        <dbReference type="EC" id="2.7.4.6"/>
    </reaction>
</comment>
<proteinExistence type="inferred from homology"/>
<evidence type="ECO:0000256" key="2">
    <source>
        <dbReference type="ARBA" id="ARBA00008142"/>
    </source>
</evidence>
<dbReference type="HAMAP" id="MF_00451">
    <property type="entry name" value="NDP_kinase"/>
    <property type="match status" value="1"/>
</dbReference>
<evidence type="ECO:0000256" key="9">
    <source>
        <dbReference type="ARBA" id="ARBA00022840"/>
    </source>
</evidence>
<evidence type="ECO:0000256" key="5">
    <source>
        <dbReference type="ARBA" id="ARBA00022679"/>
    </source>
</evidence>
<feature type="binding site" evidence="12 13">
    <location>
        <position position="91"/>
    </location>
    <ligand>
        <name>ATP</name>
        <dbReference type="ChEBI" id="CHEBI:30616"/>
    </ligand>
</feature>
<keyword evidence="7 12" id="KW-0547">Nucleotide-binding</keyword>
<evidence type="ECO:0000256" key="7">
    <source>
        <dbReference type="ARBA" id="ARBA00022741"/>
    </source>
</evidence>
<comment type="subunit">
    <text evidence="12">Homotetramer.</text>
</comment>
<feature type="active site" description="Pros-phosphohistidine intermediate" evidence="12 13">
    <location>
        <position position="115"/>
    </location>
</feature>
<evidence type="ECO:0000256" key="12">
    <source>
        <dbReference type="HAMAP-Rule" id="MF_00451"/>
    </source>
</evidence>
<dbReference type="GO" id="GO:0046872">
    <property type="term" value="F:metal ion binding"/>
    <property type="evidence" value="ECO:0007669"/>
    <property type="project" value="UniProtKB-KW"/>
</dbReference>
<dbReference type="FunFam" id="3.30.70.141:FF:000003">
    <property type="entry name" value="Nucleoside diphosphate kinase"/>
    <property type="match status" value="1"/>
</dbReference>
<dbReference type="GO" id="GO:0005524">
    <property type="term" value="F:ATP binding"/>
    <property type="evidence" value="ECO:0007669"/>
    <property type="project" value="UniProtKB-UniRule"/>
</dbReference>
<evidence type="ECO:0000256" key="4">
    <source>
        <dbReference type="ARBA" id="ARBA00017632"/>
    </source>
</evidence>
<keyword evidence="12" id="KW-0963">Cytoplasm</keyword>
<comment type="caution">
    <text evidence="17">The sequence shown here is derived from an EMBL/GenBank/DDBJ whole genome shotgun (WGS) entry which is preliminary data.</text>
</comment>
<dbReference type="GO" id="GO:0006183">
    <property type="term" value="P:GTP biosynthetic process"/>
    <property type="evidence" value="ECO:0007669"/>
    <property type="project" value="UniProtKB-UniRule"/>
</dbReference>
<dbReference type="Gene3D" id="3.30.70.141">
    <property type="entry name" value="Nucleoside diphosphate kinase-like domain"/>
    <property type="match status" value="1"/>
</dbReference>
<evidence type="ECO:0000256" key="14">
    <source>
        <dbReference type="RuleBase" id="RU004011"/>
    </source>
</evidence>
<dbReference type="SMART" id="SM00562">
    <property type="entry name" value="NDK"/>
    <property type="match status" value="1"/>
</dbReference>
<dbReference type="InterPro" id="IPR034907">
    <property type="entry name" value="NDK-like_dom"/>
</dbReference>
<feature type="binding site" evidence="12 13">
    <location>
        <position position="102"/>
    </location>
    <ligand>
        <name>ATP</name>
        <dbReference type="ChEBI" id="CHEBI:30616"/>
    </ligand>
</feature>
<evidence type="ECO:0000256" key="3">
    <source>
        <dbReference type="ARBA" id="ARBA00012966"/>
    </source>
</evidence>
<dbReference type="GO" id="GO:0004550">
    <property type="term" value="F:nucleoside diphosphate kinase activity"/>
    <property type="evidence" value="ECO:0007669"/>
    <property type="project" value="UniProtKB-UniRule"/>
</dbReference>
<organism evidence="17 18">
    <name type="scientific">Candidatus Desantisbacteria bacterium CG2_30_40_21</name>
    <dbReference type="NCBI Taxonomy" id="1817895"/>
    <lineage>
        <taxon>Bacteria</taxon>
        <taxon>Candidatus Desantisiibacteriota</taxon>
    </lineage>
</organism>
<dbReference type="InterPro" id="IPR023005">
    <property type="entry name" value="Nucleoside_diP_kinase_AS"/>
</dbReference>
<dbReference type="PROSITE" id="PS51374">
    <property type="entry name" value="NDPK_LIKE"/>
    <property type="match status" value="1"/>
</dbReference>
<dbReference type="SUPFAM" id="SSF54919">
    <property type="entry name" value="Nucleoside diphosphate kinase, NDK"/>
    <property type="match status" value="1"/>
</dbReference>
<feature type="binding site" evidence="12 13">
    <location>
        <position position="112"/>
    </location>
    <ligand>
        <name>ATP</name>
        <dbReference type="ChEBI" id="CHEBI:30616"/>
    </ligand>
</feature>
<comment type="function">
    <text evidence="12">Major role in the synthesis of nucleoside triphosphates other than ATP. The ATP gamma phosphate is transferred to the NDP beta phosphate via a ping-pong mechanism, using a phosphorylated active-site intermediate.</text>
</comment>
<evidence type="ECO:0000256" key="8">
    <source>
        <dbReference type="ARBA" id="ARBA00022777"/>
    </source>
</evidence>
<keyword evidence="9 12" id="KW-0067">ATP-binding</keyword>
<evidence type="ECO:0000259" key="16">
    <source>
        <dbReference type="SMART" id="SM00562"/>
    </source>
</evidence>
<dbReference type="STRING" id="1817895.AUJ95_04575"/>
<evidence type="ECO:0000256" key="15">
    <source>
        <dbReference type="RuleBase" id="RU004013"/>
    </source>
</evidence>
<comment type="subcellular location">
    <subcellularLocation>
        <location evidence="12">Cytoplasm</location>
    </subcellularLocation>
</comment>
<dbReference type="Proteomes" id="UP000183085">
    <property type="component" value="Unassembled WGS sequence"/>
</dbReference>
<evidence type="ECO:0000313" key="18">
    <source>
        <dbReference type="Proteomes" id="UP000183085"/>
    </source>
</evidence>
<feature type="binding site" evidence="12 13">
    <location>
        <position position="85"/>
    </location>
    <ligand>
        <name>ATP</name>
        <dbReference type="ChEBI" id="CHEBI:30616"/>
    </ligand>
</feature>